<dbReference type="Proteomes" id="UP000323560">
    <property type="component" value="Chromosome"/>
</dbReference>
<proteinExistence type="predicted"/>
<gene>
    <name evidence="1" type="ORF">FXF46_00420</name>
</gene>
<protein>
    <submittedName>
        <fullName evidence="1">Uncharacterized protein</fullName>
    </submittedName>
</protein>
<accession>A0AAP9EP10</accession>
<reference evidence="1 2" key="1">
    <citation type="submission" date="2019-08" db="EMBL/GenBank/DDBJ databases">
        <title>Gluconobacter frateurii HD924 genome.</title>
        <authorList>
            <person name="Liu Y."/>
            <person name="Zhang P."/>
        </authorList>
    </citation>
    <scope>NUCLEOTIDE SEQUENCE [LARGE SCALE GENOMIC DNA]</scope>
    <source>
        <strain evidence="1 2">HD924</strain>
    </source>
</reference>
<dbReference type="KEGG" id="gti:FXF46_00420"/>
<organism evidence="1 2">
    <name type="scientific">Gluconobacter thailandicus</name>
    <dbReference type="NCBI Taxonomy" id="257438"/>
    <lineage>
        <taxon>Bacteria</taxon>
        <taxon>Pseudomonadati</taxon>
        <taxon>Pseudomonadota</taxon>
        <taxon>Alphaproteobacteria</taxon>
        <taxon>Acetobacterales</taxon>
        <taxon>Acetobacteraceae</taxon>
        <taxon>Gluconobacter</taxon>
    </lineage>
</organism>
<dbReference type="AlphaFoldDB" id="A0AAP9EP10"/>
<evidence type="ECO:0000313" key="2">
    <source>
        <dbReference type="Proteomes" id="UP000323560"/>
    </source>
</evidence>
<name>A0AAP9EP10_GLUTH</name>
<dbReference type="EMBL" id="CP043043">
    <property type="protein sequence ID" value="QEH94899.1"/>
    <property type="molecule type" value="Genomic_DNA"/>
</dbReference>
<sequence length="228" mass="26903">MLKVDPMFDVAEIEFSWEAPWSSLEVKNVAQDFFYWLLTNVFRGPTDGTYTDPDHPQGSWSLLDISKAIERSLPRDIGARWSRVYFESPNFSDRKIDEIIERLTLRQPHSITRGPDFWAQTDAVMELLFARTSFWSDALTLDDLLPQLTSGRMIQVYDEYRKAGLPLNVIAEHVLFYKRPIRSDEQRCVARALRDLGWTQHRTAQVRRWIAPPDFPSRDRNKPRWHHR</sequence>
<evidence type="ECO:0000313" key="1">
    <source>
        <dbReference type="EMBL" id="QEH94899.1"/>
    </source>
</evidence>